<dbReference type="AlphaFoldDB" id="U6RQD4"/>
<dbReference type="OrthoDB" id="1050432at2"/>
<reference evidence="1 2" key="1">
    <citation type="submission" date="2013-04" db="EMBL/GenBank/DDBJ databases">
        <title>The Genome Sequence of Bacteroides massiliensis DSM 17679.</title>
        <authorList>
            <consortium name="The Broad Institute Genomics Platform"/>
            <person name="Earl A."/>
            <person name="Ward D."/>
            <person name="Feldgarden M."/>
            <person name="Gevers D."/>
            <person name="Martens E."/>
            <person name="Fenner L."/>
            <person name="Roux V."/>
            <person name="Mallet M.N."/>
            <person name="Raoult D."/>
            <person name="Walker B."/>
            <person name="Young S."/>
            <person name="Zeng Q."/>
            <person name="Gargeya S."/>
            <person name="Fitzgerald M."/>
            <person name="Haas B."/>
            <person name="Abouelleil A."/>
            <person name="Allen A.W."/>
            <person name="Alvarado L."/>
            <person name="Arachchi H.M."/>
            <person name="Berlin A.M."/>
            <person name="Chapman S.B."/>
            <person name="Gainer-Dewar J."/>
            <person name="Goldberg J."/>
            <person name="Griggs A."/>
            <person name="Gujja S."/>
            <person name="Hansen M."/>
            <person name="Howarth C."/>
            <person name="Imamovic A."/>
            <person name="Ireland A."/>
            <person name="Larimer J."/>
            <person name="McCowan C."/>
            <person name="Murphy C."/>
            <person name="Pearson M."/>
            <person name="Poon T.W."/>
            <person name="Priest M."/>
            <person name="Roberts A."/>
            <person name="Saif S."/>
            <person name="Shea T."/>
            <person name="Sisk P."/>
            <person name="Sykes S."/>
            <person name="Wortman J."/>
            <person name="Nusbaum C."/>
            <person name="Birren B."/>
        </authorList>
    </citation>
    <scope>NUCLEOTIDE SEQUENCE [LARGE SCALE GENOMIC DNA]</scope>
    <source>
        <strain evidence="2">B84634 / Timone 84634 / DSM 17679 / JCM 13223</strain>
    </source>
</reference>
<dbReference type="EMBL" id="AQHY01000002">
    <property type="protein sequence ID" value="EOA58690.1"/>
    <property type="molecule type" value="Genomic_DNA"/>
</dbReference>
<evidence type="ECO:0000313" key="1">
    <source>
        <dbReference type="EMBL" id="EOA58690.1"/>
    </source>
</evidence>
<accession>U6RQD4</accession>
<dbReference type="InterPro" id="IPR025049">
    <property type="entry name" value="Mfa-like_1"/>
</dbReference>
<comment type="caution">
    <text evidence="1">The sequence shown here is derived from an EMBL/GenBank/DDBJ whole genome shotgun (WGS) entry which is preliminary data.</text>
</comment>
<keyword evidence="2" id="KW-1185">Reference proteome</keyword>
<dbReference type="Gene3D" id="2.160.20.110">
    <property type="match status" value="1"/>
</dbReference>
<dbReference type="HOGENOM" id="CLU_471493_0_0_10"/>
<evidence type="ECO:0008006" key="3">
    <source>
        <dbReference type="Google" id="ProtNLM"/>
    </source>
</evidence>
<gene>
    <name evidence="1" type="ORF">HMPREF1534_00140</name>
</gene>
<dbReference type="SUPFAM" id="SSF51126">
    <property type="entry name" value="Pectin lyase-like"/>
    <property type="match status" value="1"/>
</dbReference>
<evidence type="ECO:0000313" key="2">
    <source>
        <dbReference type="Proteomes" id="UP000017831"/>
    </source>
</evidence>
<name>U6RQD4_9BACT</name>
<dbReference type="InterPro" id="IPR011050">
    <property type="entry name" value="Pectin_lyase_fold/virulence"/>
</dbReference>
<organism evidence="1 2">
    <name type="scientific">Phocaeicola massiliensis B84634 = Timone 84634 = DSM 17679 = JCM 13223</name>
    <dbReference type="NCBI Taxonomy" id="1121098"/>
    <lineage>
        <taxon>Bacteria</taxon>
        <taxon>Pseudomonadati</taxon>
        <taxon>Bacteroidota</taxon>
        <taxon>Bacteroidia</taxon>
        <taxon>Bacteroidales</taxon>
        <taxon>Bacteroidaceae</taxon>
        <taxon>Phocaeicola</taxon>
    </lineage>
</organism>
<sequence length="566" mass="61788">MKYTHLLLGLSASVFCACSDNLTDFIQSDRSIITGNCCRFINNPTNTTSLPSGSRAVLNATGSLQLENQIFTYSGDVWESDLPIAWTDLSGTTDIVALYPTYKDNLYDDLYPEGRLEDVLYIKDRFEAGRGIGFQFKHLFSRLTFHISEELQGEIKEIRLTTPVIVDKIIPATADLKLDAEQSHTTITPGDASESYSFIIPPSENIGLKVEIITNHASFVKELNPQDFLSNYEYTCNIKILDEQSNIGISSAEDLIAFSLLINNKEYNGKSLSDFGITKDGVTTYRLLNDIELTDEDCKRMKPIGMDGKTLEYKDIFDGQGFSICNLTLPNTSSGKSGLFGHTSENAMIKNLCIKGAKPNAQRKSDAGILVGYNKGYIINCSIQKSTVKSNARSGGIAAFSTGTIVNCSVVSCHLESQSAGGAAGEASGKIINSFFVNDTIKNNTTGASAGGIYGKGNANSLTVINCYVDCSSNQSSFGIITGEANSSRTEHCFYKYYSGKKTGLKESQMTNTYSYDANFIGSNGKSVLSSLNEWVDTNSLLYPEYELKHWTSGNNEIPAIFIGIK</sequence>
<dbReference type="eggNOG" id="COG5492">
    <property type="taxonomic scope" value="Bacteria"/>
</dbReference>
<dbReference type="PATRIC" id="fig|1121098.3.peg.142"/>
<dbReference type="RefSeq" id="WP_005935732.1">
    <property type="nucleotide sequence ID" value="NZ_KB890323.1"/>
</dbReference>
<dbReference type="Proteomes" id="UP000017831">
    <property type="component" value="Unassembled WGS sequence"/>
</dbReference>
<dbReference type="PROSITE" id="PS51257">
    <property type="entry name" value="PROKAR_LIPOPROTEIN"/>
    <property type="match status" value="1"/>
</dbReference>
<protein>
    <recommendedName>
        <fullName evidence="3">GLUG domain-containing protein</fullName>
    </recommendedName>
</protein>
<proteinExistence type="predicted"/>
<dbReference type="Pfam" id="PF13149">
    <property type="entry name" value="Mfa_like_1"/>
    <property type="match status" value="1"/>
</dbReference>
<dbReference type="STRING" id="1121098.HMPREF1534_00140"/>
<dbReference type="GeneID" id="60063776"/>